<comment type="caution">
    <text evidence="1">The sequence shown here is derived from an EMBL/GenBank/DDBJ whole genome shotgun (WGS) entry which is preliminary data.</text>
</comment>
<keyword evidence="2" id="KW-1185">Reference proteome</keyword>
<name>A0AAD8RX54_LOLMU</name>
<dbReference type="AlphaFoldDB" id="A0AAD8RX54"/>
<evidence type="ECO:0000313" key="1">
    <source>
        <dbReference type="EMBL" id="KAK1631511.1"/>
    </source>
</evidence>
<sequence>MVVGVAAASSELHAVWSSELEAEEGLEATWLSELEDEEELEAEGEEAAAAVDNACEYDEALIPQISVSRIDFC</sequence>
<dbReference type="Proteomes" id="UP001231189">
    <property type="component" value="Unassembled WGS sequence"/>
</dbReference>
<reference evidence="1" key="1">
    <citation type="submission" date="2023-07" db="EMBL/GenBank/DDBJ databases">
        <title>A chromosome-level genome assembly of Lolium multiflorum.</title>
        <authorList>
            <person name="Chen Y."/>
            <person name="Copetti D."/>
            <person name="Kolliker R."/>
            <person name="Studer B."/>
        </authorList>
    </citation>
    <scope>NUCLEOTIDE SEQUENCE</scope>
    <source>
        <strain evidence="1">02402/16</strain>
        <tissue evidence="1">Leaf</tissue>
    </source>
</reference>
<protein>
    <submittedName>
        <fullName evidence="1">Uncharacterized protein</fullName>
    </submittedName>
</protein>
<proteinExistence type="predicted"/>
<evidence type="ECO:0000313" key="2">
    <source>
        <dbReference type="Proteomes" id="UP001231189"/>
    </source>
</evidence>
<accession>A0AAD8RX54</accession>
<dbReference type="EMBL" id="JAUUTY010000005">
    <property type="protein sequence ID" value="KAK1631511.1"/>
    <property type="molecule type" value="Genomic_DNA"/>
</dbReference>
<organism evidence="1 2">
    <name type="scientific">Lolium multiflorum</name>
    <name type="common">Italian ryegrass</name>
    <name type="synonym">Lolium perenne subsp. multiflorum</name>
    <dbReference type="NCBI Taxonomy" id="4521"/>
    <lineage>
        <taxon>Eukaryota</taxon>
        <taxon>Viridiplantae</taxon>
        <taxon>Streptophyta</taxon>
        <taxon>Embryophyta</taxon>
        <taxon>Tracheophyta</taxon>
        <taxon>Spermatophyta</taxon>
        <taxon>Magnoliopsida</taxon>
        <taxon>Liliopsida</taxon>
        <taxon>Poales</taxon>
        <taxon>Poaceae</taxon>
        <taxon>BOP clade</taxon>
        <taxon>Pooideae</taxon>
        <taxon>Poodae</taxon>
        <taxon>Poeae</taxon>
        <taxon>Poeae Chloroplast Group 2 (Poeae type)</taxon>
        <taxon>Loliodinae</taxon>
        <taxon>Loliinae</taxon>
        <taxon>Lolium</taxon>
    </lineage>
</organism>
<gene>
    <name evidence="1" type="ORF">QYE76_005826</name>
</gene>